<dbReference type="PANTHER" id="PTHR43393:SF2">
    <property type="entry name" value="CYTOKININ RIBOSIDE 5'-MONOPHOSPHATE PHOSPHORIBOHYDROLASE"/>
    <property type="match status" value="1"/>
</dbReference>
<dbReference type="GO" id="GO:0008714">
    <property type="term" value="F:AMP nucleosidase activity"/>
    <property type="evidence" value="ECO:0007669"/>
    <property type="project" value="UniProtKB-EC"/>
</dbReference>
<dbReference type="GO" id="GO:0009691">
    <property type="term" value="P:cytokinin biosynthetic process"/>
    <property type="evidence" value="ECO:0007669"/>
    <property type="project" value="UniProtKB-UniRule"/>
</dbReference>
<evidence type="ECO:0000313" key="4">
    <source>
        <dbReference type="Proteomes" id="UP000321954"/>
    </source>
</evidence>
<accession>A0A5B8YFQ9</accession>
<evidence type="ECO:0000313" key="3">
    <source>
        <dbReference type="EMBL" id="QED36584.1"/>
    </source>
</evidence>
<keyword evidence="4" id="KW-1185">Reference proteome</keyword>
<dbReference type="KEGG" id="anp:FK178_02135"/>
<evidence type="ECO:0000256" key="2">
    <source>
        <dbReference type="RuleBase" id="RU363015"/>
    </source>
</evidence>
<dbReference type="Pfam" id="PF03641">
    <property type="entry name" value="Lysine_decarbox"/>
    <property type="match status" value="1"/>
</dbReference>
<dbReference type="RefSeq" id="WP_146830539.1">
    <property type="nucleotide sequence ID" value="NZ_CP042476.1"/>
</dbReference>
<keyword evidence="2" id="KW-0378">Hydrolase</keyword>
<dbReference type="Gene3D" id="3.40.50.450">
    <property type="match status" value="1"/>
</dbReference>
<dbReference type="SUPFAM" id="SSF102405">
    <property type="entry name" value="MCP/YpsA-like"/>
    <property type="match status" value="1"/>
</dbReference>
<name>A0A5B8YFQ9_9FLAO</name>
<keyword evidence="2" id="KW-0203">Cytokinin biosynthesis</keyword>
<proteinExistence type="inferred from homology"/>
<dbReference type="EMBL" id="CP042476">
    <property type="protein sequence ID" value="QED36584.1"/>
    <property type="molecule type" value="Genomic_DNA"/>
</dbReference>
<gene>
    <name evidence="3" type="ORF">FK178_02135</name>
</gene>
<dbReference type="Proteomes" id="UP000321954">
    <property type="component" value="Chromosome"/>
</dbReference>
<dbReference type="OrthoDB" id="9801098at2"/>
<dbReference type="NCBIfam" id="TIGR00730">
    <property type="entry name" value="Rossman fold protein, TIGR00730 family"/>
    <property type="match status" value="1"/>
</dbReference>
<dbReference type="GO" id="GO:0005829">
    <property type="term" value="C:cytosol"/>
    <property type="evidence" value="ECO:0007669"/>
    <property type="project" value="TreeGrafter"/>
</dbReference>
<organism evidence="3 4">
    <name type="scientific">Antarcticibacterium arcticum</name>
    <dbReference type="NCBI Taxonomy" id="2585771"/>
    <lineage>
        <taxon>Bacteria</taxon>
        <taxon>Pseudomonadati</taxon>
        <taxon>Bacteroidota</taxon>
        <taxon>Flavobacteriia</taxon>
        <taxon>Flavobacteriales</taxon>
        <taxon>Flavobacteriaceae</taxon>
        <taxon>Antarcticibacterium</taxon>
    </lineage>
</organism>
<dbReference type="AlphaFoldDB" id="A0A5B8YFQ9"/>
<dbReference type="EC" id="3.2.2.n1" evidence="2"/>
<dbReference type="InterPro" id="IPR005269">
    <property type="entry name" value="LOG"/>
</dbReference>
<dbReference type="InterPro" id="IPR031100">
    <property type="entry name" value="LOG_fam"/>
</dbReference>
<protein>
    <recommendedName>
        <fullName evidence="2">Cytokinin riboside 5'-monophosphate phosphoribohydrolase</fullName>
        <ecNumber evidence="2">3.2.2.n1</ecNumber>
    </recommendedName>
</protein>
<dbReference type="InterPro" id="IPR052341">
    <property type="entry name" value="LOG_family_nucleotidases"/>
</dbReference>
<comment type="similarity">
    <text evidence="2">Belongs to the LOG family.</text>
</comment>
<comment type="catalytic activity">
    <reaction evidence="1">
        <text>AMP + H2O = D-ribose 5-phosphate + adenine</text>
        <dbReference type="Rhea" id="RHEA:20129"/>
        <dbReference type="ChEBI" id="CHEBI:15377"/>
        <dbReference type="ChEBI" id="CHEBI:16708"/>
        <dbReference type="ChEBI" id="CHEBI:78346"/>
        <dbReference type="ChEBI" id="CHEBI:456215"/>
        <dbReference type="EC" id="3.2.2.4"/>
    </reaction>
</comment>
<evidence type="ECO:0000256" key="1">
    <source>
        <dbReference type="ARBA" id="ARBA00000274"/>
    </source>
</evidence>
<sequence length="241" mass="27698">MKNAHKNKILPVLTEEKKFLSGPRSRFRNLLFIFKVSWHFIRGFRKMHFLGPCVTVFGSARYKESGRYYKKGVEVGEALANLGFTVMTGGGPGIMEAANRGAYEAGGYSVGCNILLPQEQTPNPYLHRQITIPYFFVRKVLLIKYSFAFVVMPGGFGTMDEFFESLMLIQTKMIKTFPVVLFGTQYHKDLIAHLRLMARKKTIDPRDMKYLLITDSVEEMSEHLKKYSILKYKLIKKKKGT</sequence>
<dbReference type="PANTHER" id="PTHR43393">
    <property type="entry name" value="CYTOKININ RIBOSIDE 5'-MONOPHOSPHATE PHOSPHORIBOHYDROLASE"/>
    <property type="match status" value="1"/>
</dbReference>
<reference evidence="3 4" key="1">
    <citation type="submission" date="2019-08" db="EMBL/GenBank/DDBJ databases">
        <title>Antarcticibacterium arcticum sp. nov., a bacterium isolated from marine sediment of the Canadian Beaufort Sea.</title>
        <authorList>
            <person name="Lee Y.M."/>
            <person name="Baek K."/>
            <person name="Lee D.-H."/>
            <person name="Shin S.C."/>
            <person name="Jin Y.K."/>
            <person name="Park Y."/>
        </authorList>
    </citation>
    <scope>NUCLEOTIDE SEQUENCE [LARGE SCALE GENOMIC DNA]</scope>
    <source>
        <strain evidence="3 4">PAMC 28998</strain>
    </source>
</reference>